<feature type="compositionally biased region" description="Polar residues" evidence="1">
    <location>
        <begin position="63"/>
        <end position="72"/>
    </location>
</feature>
<dbReference type="InParanoid" id="A0A067R249"/>
<feature type="region of interest" description="Disordered" evidence="1">
    <location>
        <begin position="1"/>
        <end position="72"/>
    </location>
</feature>
<dbReference type="Proteomes" id="UP000027135">
    <property type="component" value="Unassembled WGS sequence"/>
</dbReference>
<dbReference type="AlphaFoldDB" id="A0A067R249"/>
<sequence length="153" mass="16807">MEEPMSTRDSSLSLIGIRRNALPVDQASDSDTNNSSGSHSDTSPSSILQDLPASIGEQEDKPSQSNEDLNSSDDCVFVGYVKPRHQRTPEVITLLSSDLEADEGEEMELTQMTRTYSSDIFLSPASSPSGSENNIVQTPYLKRPHLKTLRSEF</sequence>
<evidence type="ECO:0000313" key="2">
    <source>
        <dbReference type="EMBL" id="KDR17094.1"/>
    </source>
</evidence>
<keyword evidence="3" id="KW-1185">Reference proteome</keyword>
<reference evidence="2 3" key="1">
    <citation type="journal article" date="2014" name="Nat. Commun.">
        <title>Molecular traces of alternative social organization in a termite genome.</title>
        <authorList>
            <person name="Terrapon N."/>
            <person name="Li C."/>
            <person name="Robertson H.M."/>
            <person name="Ji L."/>
            <person name="Meng X."/>
            <person name="Booth W."/>
            <person name="Chen Z."/>
            <person name="Childers C.P."/>
            <person name="Glastad K.M."/>
            <person name="Gokhale K."/>
            <person name="Gowin J."/>
            <person name="Gronenberg W."/>
            <person name="Hermansen R.A."/>
            <person name="Hu H."/>
            <person name="Hunt B.G."/>
            <person name="Huylmans A.K."/>
            <person name="Khalil S.M."/>
            <person name="Mitchell R.D."/>
            <person name="Munoz-Torres M.C."/>
            <person name="Mustard J.A."/>
            <person name="Pan H."/>
            <person name="Reese J.T."/>
            <person name="Scharf M.E."/>
            <person name="Sun F."/>
            <person name="Vogel H."/>
            <person name="Xiao J."/>
            <person name="Yang W."/>
            <person name="Yang Z."/>
            <person name="Yang Z."/>
            <person name="Zhou J."/>
            <person name="Zhu J."/>
            <person name="Brent C.S."/>
            <person name="Elsik C.G."/>
            <person name="Goodisman M.A."/>
            <person name="Liberles D.A."/>
            <person name="Roe R.M."/>
            <person name="Vargo E.L."/>
            <person name="Vilcinskas A."/>
            <person name="Wang J."/>
            <person name="Bornberg-Bauer E."/>
            <person name="Korb J."/>
            <person name="Zhang G."/>
            <person name="Liebig J."/>
        </authorList>
    </citation>
    <scope>NUCLEOTIDE SEQUENCE [LARGE SCALE GENOMIC DNA]</scope>
    <source>
        <tissue evidence="2">Whole organism</tissue>
    </source>
</reference>
<evidence type="ECO:0000256" key="1">
    <source>
        <dbReference type="SAM" id="MobiDB-lite"/>
    </source>
</evidence>
<protein>
    <submittedName>
        <fullName evidence="2">Uncharacterized protein</fullName>
    </submittedName>
</protein>
<feature type="compositionally biased region" description="Low complexity" evidence="1">
    <location>
        <begin position="29"/>
        <end position="46"/>
    </location>
</feature>
<accession>A0A067R249</accession>
<evidence type="ECO:0000313" key="3">
    <source>
        <dbReference type="Proteomes" id="UP000027135"/>
    </source>
</evidence>
<gene>
    <name evidence="2" type="ORF">L798_09065</name>
</gene>
<name>A0A067R249_ZOONE</name>
<dbReference type="OrthoDB" id="365379at2759"/>
<organism evidence="2 3">
    <name type="scientific">Zootermopsis nevadensis</name>
    <name type="common">Dampwood termite</name>
    <dbReference type="NCBI Taxonomy" id="136037"/>
    <lineage>
        <taxon>Eukaryota</taxon>
        <taxon>Metazoa</taxon>
        <taxon>Ecdysozoa</taxon>
        <taxon>Arthropoda</taxon>
        <taxon>Hexapoda</taxon>
        <taxon>Insecta</taxon>
        <taxon>Pterygota</taxon>
        <taxon>Neoptera</taxon>
        <taxon>Polyneoptera</taxon>
        <taxon>Dictyoptera</taxon>
        <taxon>Blattodea</taxon>
        <taxon>Blattoidea</taxon>
        <taxon>Termitoidae</taxon>
        <taxon>Termopsidae</taxon>
        <taxon>Zootermopsis</taxon>
    </lineage>
</organism>
<dbReference type="EMBL" id="KK852755">
    <property type="protein sequence ID" value="KDR17094.1"/>
    <property type="molecule type" value="Genomic_DNA"/>
</dbReference>
<proteinExistence type="predicted"/>